<reference evidence="1" key="2">
    <citation type="journal article" date="2022" name="Res Sq">
        <title>Comparative Genomics Reveals Insights into the Divergent Evolution of Astigmatic Mites and Household Pest Adaptations.</title>
        <authorList>
            <person name="Xiong Q."/>
            <person name="Wan A.T.-Y."/>
            <person name="Liu X.-Y."/>
            <person name="Fung C.S.-H."/>
            <person name="Xiao X."/>
            <person name="Malainual N."/>
            <person name="Hou J."/>
            <person name="Wang L."/>
            <person name="Wang M."/>
            <person name="Yang K."/>
            <person name="Cui Y."/>
            <person name="Leung E."/>
            <person name="Nong W."/>
            <person name="Shin S.-K."/>
            <person name="Au S."/>
            <person name="Jeong K.Y."/>
            <person name="Chew F.T."/>
            <person name="Hui J."/>
            <person name="Leung T.F."/>
            <person name="Tungtrongchitr A."/>
            <person name="Zhong N."/>
            <person name="Liu Z."/>
            <person name="Tsui S."/>
        </authorList>
    </citation>
    <scope>NUCLEOTIDE SEQUENCE</scope>
    <source>
        <strain evidence="1">Derf</strain>
        <tissue evidence="1">Whole organism</tissue>
    </source>
</reference>
<proteinExistence type="predicted"/>
<accession>A0A922I167</accession>
<comment type="caution">
    <text evidence="1">The sequence shown here is derived from an EMBL/GenBank/DDBJ whole genome shotgun (WGS) entry which is preliminary data.</text>
</comment>
<reference evidence="1" key="1">
    <citation type="submission" date="2013-05" db="EMBL/GenBank/DDBJ databases">
        <authorList>
            <person name="Yim A.K.Y."/>
            <person name="Chan T.F."/>
            <person name="Ji K.M."/>
            <person name="Liu X.Y."/>
            <person name="Zhou J.W."/>
            <person name="Li R.Q."/>
            <person name="Yang K.Y."/>
            <person name="Li J."/>
            <person name="Li M."/>
            <person name="Law P.T.W."/>
            <person name="Wu Y.L."/>
            <person name="Cai Z.L."/>
            <person name="Qin H."/>
            <person name="Bao Y."/>
            <person name="Leung R.K.K."/>
            <person name="Ng P.K.S."/>
            <person name="Zou J."/>
            <person name="Zhong X.J."/>
            <person name="Ran P.X."/>
            <person name="Zhong N.S."/>
            <person name="Liu Z.G."/>
            <person name="Tsui S.K.W."/>
        </authorList>
    </citation>
    <scope>NUCLEOTIDE SEQUENCE</scope>
    <source>
        <strain evidence="1">Derf</strain>
        <tissue evidence="1">Whole organism</tissue>
    </source>
</reference>
<protein>
    <submittedName>
        <fullName evidence="1">Uncharacterized protein</fullName>
    </submittedName>
</protein>
<dbReference type="EMBL" id="ASGP02000004">
    <property type="protein sequence ID" value="KAH9511966.1"/>
    <property type="molecule type" value="Genomic_DNA"/>
</dbReference>
<sequence length="67" mass="7632">MDHLKHLGGNTGRSTKRYLHLAIDAMTRYLYFKNSNLPRFCKISGNSTKIWKAQVGCSRSLRGNGFN</sequence>
<dbReference type="Proteomes" id="UP000790347">
    <property type="component" value="Unassembled WGS sequence"/>
</dbReference>
<dbReference type="AlphaFoldDB" id="A0A922I167"/>
<gene>
    <name evidence="1" type="ORF">DERF_010384</name>
</gene>
<organism evidence="1 2">
    <name type="scientific">Dermatophagoides farinae</name>
    <name type="common">American house dust mite</name>
    <dbReference type="NCBI Taxonomy" id="6954"/>
    <lineage>
        <taxon>Eukaryota</taxon>
        <taxon>Metazoa</taxon>
        <taxon>Ecdysozoa</taxon>
        <taxon>Arthropoda</taxon>
        <taxon>Chelicerata</taxon>
        <taxon>Arachnida</taxon>
        <taxon>Acari</taxon>
        <taxon>Acariformes</taxon>
        <taxon>Sarcoptiformes</taxon>
        <taxon>Astigmata</taxon>
        <taxon>Psoroptidia</taxon>
        <taxon>Analgoidea</taxon>
        <taxon>Pyroglyphidae</taxon>
        <taxon>Dermatophagoidinae</taxon>
        <taxon>Dermatophagoides</taxon>
    </lineage>
</organism>
<keyword evidence="2" id="KW-1185">Reference proteome</keyword>
<evidence type="ECO:0000313" key="2">
    <source>
        <dbReference type="Proteomes" id="UP000790347"/>
    </source>
</evidence>
<name>A0A922I167_DERFA</name>
<evidence type="ECO:0000313" key="1">
    <source>
        <dbReference type="EMBL" id="KAH9511966.1"/>
    </source>
</evidence>